<accession>A0A0R3DW73</accession>
<keyword evidence="7" id="KW-1185">Reference proteome</keyword>
<dbReference type="OrthoDB" id="9800877at2"/>
<dbReference type="PANTHER" id="PTHR33678:SF1">
    <property type="entry name" value="BLL1576 PROTEIN"/>
    <property type="match status" value="1"/>
</dbReference>
<feature type="coiled-coil region" evidence="1">
    <location>
        <begin position="37"/>
        <end position="97"/>
    </location>
</feature>
<proteinExistence type="predicted"/>
<dbReference type="InterPro" id="IPR024474">
    <property type="entry name" value="Znf_dom_IS66"/>
</dbReference>
<comment type="caution">
    <text evidence="6">The sequence shown here is derived from an EMBL/GenBank/DDBJ whole genome shotgun (WGS) entry which is preliminary data.</text>
</comment>
<dbReference type="Pfam" id="PF03050">
    <property type="entry name" value="DDE_Tnp_IS66"/>
    <property type="match status" value="1"/>
</dbReference>
<evidence type="ECO:0000259" key="4">
    <source>
        <dbReference type="Pfam" id="PF13007"/>
    </source>
</evidence>
<feature type="domain" description="Transposase IS66 central" evidence="2">
    <location>
        <begin position="195"/>
        <end position="493"/>
    </location>
</feature>
<dbReference type="Pfam" id="PF13005">
    <property type="entry name" value="zf-IS66"/>
    <property type="match status" value="1"/>
</dbReference>
<feature type="domain" description="Transposase IS66 zinc-finger binding" evidence="3">
    <location>
        <begin position="135"/>
        <end position="180"/>
    </location>
</feature>
<name>A0A0R3DW73_9BRAD</name>
<evidence type="ECO:0000259" key="5">
    <source>
        <dbReference type="Pfam" id="PF13817"/>
    </source>
</evidence>
<dbReference type="Pfam" id="PF13007">
    <property type="entry name" value="LZ_Tnp_IS66"/>
    <property type="match status" value="1"/>
</dbReference>
<feature type="domain" description="Transposase TnpC homeodomain" evidence="4">
    <location>
        <begin position="53"/>
        <end position="130"/>
    </location>
</feature>
<sequence length="554" mass="62431">MTSKPDDLPSDLASAYMALLAEREALQVERDVAVADAANARAELSDNEALIAHLELRIEKLKRELYGPRSERTARLIEQLELELEELITTASEDEFAARAAAAKVQKVGAFTRRRPVRKPWPDDIEHERVVIEAPTTCACCGGSRLAKVGEDVTKTLEEIPRRFKVIETVREKFTCRDCEKISQPPAPFHTTPRGFIGPQLLATILFDKFGMHIPLNRQSVRFKAERIDLPLSTLADQVGHGTFAVMPLFHLIERHVLAAERLHGDDTTIRILAKGKCTTGRIWTYVRDDPPFAGPAPQAAVYYASGDRRGAHPQKHLAGFAGILQADCYSGFEPLFDPQRKVLPITPAFCFAHARRGFFELADIEKNAREGRQGKPVSPIALEAVRRLDALFEIERAINGSSIDKRRAVRQVQSKPILDDMHAWLLCERETLSRSSEVLKPMNYMLRRWDDFARFLDDGRICLTNNCAERALRGIALGRRNWTFAGSQRGADRAAIMLTMITTCRLNDVDPKAWLADVLARIADLPASRLHELLPWEWKLLRQTRKPDDQQAA</sequence>
<organism evidence="6 7">
    <name type="scientific">Bradyrhizobium manausense</name>
    <dbReference type="NCBI Taxonomy" id="989370"/>
    <lineage>
        <taxon>Bacteria</taxon>
        <taxon>Pseudomonadati</taxon>
        <taxon>Pseudomonadota</taxon>
        <taxon>Alphaproteobacteria</taxon>
        <taxon>Hyphomicrobiales</taxon>
        <taxon>Nitrobacteraceae</taxon>
        <taxon>Bradyrhizobium</taxon>
    </lineage>
</organism>
<dbReference type="AlphaFoldDB" id="A0A0R3DW73"/>
<dbReference type="RefSeq" id="WP_057748507.1">
    <property type="nucleotide sequence ID" value="NZ_LJYG01000077.1"/>
</dbReference>
<dbReference type="PANTHER" id="PTHR33678">
    <property type="entry name" value="BLL1576 PROTEIN"/>
    <property type="match status" value="1"/>
</dbReference>
<dbReference type="EMBL" id="LJYG01000077">
    <property type="protein sequence ID" value="KRQ11573.1"/>
    <property type="molecule type" value="Genomic_DNA"/>
</dbReference>
<feature type="domain" description="Transposase IS66 C-terminal" evidence="5">
    <location>
        <begin position="500"/>
        <end position="537"/>
    </location>
</feature>
<gene>
    <name evidence="6" type="ORF">AOQ71_17720</name>
</gene>
<evidence type="ECO:0008006" key="8">
    <source>
        <dbReference type="Google" id="ProtNLM"/>
    </source>
</evidence>
<dbReference type="STRING" id="989370.AOQ71_17720"/>
<evidence type="ECO:0000313" key="7">
    <source>
        <dbReference type="Proteomes" id="UP000051936"/>
    </source>
</evidence>
<evidence type="ECO:0000256" key="1">
    <source>
        <dbReference type="SAM" id="Coils"/>
    </source>
</evidence>
<dbReference type="Proteomes" id="UP000051936">
    <property type="component" value="Unassembled WGS sequence"/>
</dbReference>
<dbReference type="InterPro" id="IPR024463">
    <property type="entry name" value="Transposase_TnpC_homeodom"/>
</dbReference>
<reference evidence="6 7" key="1">
    <citation type="submission" date="2015-09" db="EMBL/GenBank/DDBJ databases">
        <title>Draft Genome Sequence of Bradyrhizobium manausense Strain BR 3351T, a Novel Symbiotic Nitrogen-Fixing Alphaproteobacterium Isolated from Brazilian Amazon Rain Forest.</title>
        <authorList>
            <person name="De Araujo J.L."/>
            <person name="Zilli J.E."/>
        </authorList>
    </citation>
    <scope>NUCLEOTIDE SEQUENCE [LARGE SCALE GENOMIC DNA]</scope>
    <source>
        <strain evidence="6 7">BR3351</strain>
    </source>
</reference>
<evidence type="ECO:0000259" key="2">
    <source>
        <dbReference type="Pfam" id="PF03050"/>
    </source>
</evidence>
<keyword evidence="1" id="KW-0175">Coiled coil</keyword>
<dbReference type="InterPro" id="IPR004291">
    <property type="entry name" value="Transposase_IS66_central"/>
</dbReference>
<dbReference type="Pfam" id="PF13817">
    <property type="entry name" value="DDE_Tnp_IS66_C"/>
    <property type="match status" value="1"/>
</dbReference>
<dbReference type="NCBIfam" id="NF033517">
    <property type="entry name" value="transpos_IS66"/>
    <property type="match status" value="1"/>
</dbReference>
<evidence type="ECO:0000313" key="6">
    <source>
        <dbReference type="EMBL" id="KRQ11573.1"/>
    </source>
</evidence>
<evidence type="ECO:0000259" key="3">
    <source>
        <dbReference type="Pfam" id="PF13005"/>
    </source>
</evidence>
<dbReference type="InterPro" id="IPR052344">
    <property type="entry name" value="Transposase-related"/>
</dbReference>
<dbReference type="InterPro" id="IPR039552">
    <property type="entry name" value="IS66_C"/>
</dbReference>
<protein>
    <recommendedName>
        <fullName evidence="8">Transposase</fullName>
    </recommendedName>
</protein>